<sequence>MPYVKTTSKTAWTVPRAGGWAGSRDKQVCTLWVVDLRYLKAGGRGTPAKAAQEQARAKSEPQVREAIVRAKVDVHGWRGPTGAVFAIRDRVTVDAEPRRCAPNRMTRSRSPWKMQIPAFQLLTIAPATGEATHEDEARRARWWQWTPIRGPTLSSRPLMALSSSRSPGVGILGVGAVMYAMFYVGCLAPCRAGFVSQICV</sequence>
<accession>A0A9P5LCI2</accession>
<dbReference type="AlphaFoldDB" id="A0A9P5LCI2"/>
<protein>
    <submittedName>
        <fullName evidence="1">Uncharacterized protein</fullName>
    </submittedName>
</protein>
<gene>
    <name evidence="1" type="ORF">G7Z17_g9157</name>
</gene>
<organism evidence="1 2">
    <name type="scientific">Cylindrodendrum hubeiense</name>
    <dbReference type="NCBI Taxonomy" id="595255"/>
    <lineage>
        <taxon>Eukaryota</taxon>
        <taxon>Fungi</taxon>
        <taxon>Dikarya</taxon>
        <taxon>Ascomycota</taxon>
        <taxon>Pezizomycotina</taxon>
        <taxon>Sordariomycetes</taxon>
        <taxon>Hypocreomycetidae</taxon>
        <taxon>Hypocreales</taxon>
        <taxon>Nectriaceae</taxon>
        <taxon>Cylindrodendrum</taxon>
    </lineage>
</organism>
<dbReference type="EMBL" id="JAANBB010000253">
    <property type="protein sequence ID" value="KAF7545456.1"/>
    <property type="molecule type" value="Genomic_DNA"/>
</dbReference>
<comment type="caution">
    <text evidence="1">The sequence shown here is derived from an EMBL/GenBank/DDBJ whole genome shotgun (WGS) entry which is preliminary data.</text>
</comment>
<evidence type="ECO:0000313" key="1">
    <source>
        <dbReference type="EMBL" id="KAF7545456.1"/>
    </source>
</evidence>
<reference evidence="1" key="1">
    <citation type="submission" date="2020-03" db="EMBL/GenBank/DDBJ databases">
        <title>Draft Genome Sequence of Cylindrodendrum hubeiense.</title>
        <authorList>
            <person name="Buettner E."/>
            <person name="Kellner H."/>
        </authorList>
    </citation>
    <scope>NUCLEOTIDE SEQUENCE</scope>
    <source>
        <strain evidence="1">IHI 201604</strain>
    </source>
</reference>
<name>A0A9P5LCI2_9HYPO</name>
<dbReference type="Proteomes" id="UP000722485">
    <property type="component" value="Unassembled WGS sequence"/>
</dbReference>
<evidence type="ECO:0000313" key="2">
    <source>
        <dbReference type="Proteomes" id="UP000722485"/>
    </source>
</evidence>
<proteinExistence type="predicted"/>
<keyword evidence="2" id="KW-1185">Reference proteome</keyword>